<dbReference type="AlphaFoldDB" id="A0A0R3U2H3"/>
<reference evidence="2 3" key="1">
    <citation type="submission" date="2018-10" db="EMBL/GenBank/DDBJ databases">
        <authorList>
            <consortium name="Pathogen Informatics"/>
        </authorList>
    </citation>
    <scope>NUCLEOTIDE SEQUENCE [LARGE SCALE GENOMIC DNA]</scope>
</reference>
<protein>
    <submittedName>
        <fullName evidence="2 4">Uncharacterized protein</fullName>
    </submittedName>
</protein>
<reference evidence="4" key="2">
    <citation type="submission" date="2019-11" db="UniProtKB">
        <authorList>
            <consortium name="WormBaseParasite"/>
        </authorList>
    </citation>
    <scope>IDENTIFICATION</scope>
</reference>
<evidence type="ECO:0000256" key="1">
    <source>
        <dbReference type="SAM" id="MobiDB-lite"/>
    </source>
</evidence>
<organism evidence="2 3">
    <name type="scientific">Mesocestoides corti</name>
    <name type="common">Flatworm</name>
    <dbReference type="NCBI Taxonomy" id="53468"/>
    <lineage>
        <taxon>Eukaryota</taxon>
        <taxon>Metazoa</taxon>
        <taxon>Spiralia</taxon>
        <taxon>Lophotrochozoa</taxon>
        <taxon>Platyhelminthes</taxon>
        <taxon>Cestoda</taxon>
        <taxon>Eucestoda</taxon>
        <taxon>Cyclophyllidea</taxon>
        <taxon>Mesocestoididae</taxon>
        <taxon>Mesocestoides</taxon>
    </lineage>
</organism>
<dbReference type="Proteomes" id="UP000267029">
    <property type="component" value="Unassembled WGS sequence"/>
</dbReference>
<evidence type="ECO:0000313" key="4">
    <source>
        <dbReference type="WBParaSite" id="MCU_003510-RA"/>
    </source>
</evidence>
<dbReference type="WBParaSite" id="MCU_003510-RA">
    <property type="protein sequence ID" value="MCU_003510-RA"/>
    <property type="gene ID" value="MCU_003510"/>
</dbReference>
<dbReference type="EMBL" id="UXSR01000060">
    <property type="protein sequence ID" value="VDD74658.1"/>
    <property type="molecule type" value="Genomic_DNA"/>
</dbReference>
<accession>A0A0R3U2H3</accession>
<evidence type="ECO:0000313" key="2">
    <source>
        <dbReference type="EMBL" id="VDD74658.1"/>
    </source>
</evidence>
<proteinExistence type="predicted"/>
<keyword evidence="3" id="KW-1185">Reference proteome</keyword>
<feature type="region of interest" description="Disordered" evidence="1">
    <location>
        <begin position="67"/>
        <end position="87"/>
    </location>
</feature>
<sequence length="178" mass="20212">MIPNSEGDQVFVRPPELQVKQNRSLTTWELAGGLEMSQATVNKSQQAGDLGSGWCLDFPLNRWRGLPGSEARPPLPPQKTQCGVGGRRRRVSQTRFNLDVQGSATATCDSLSFIRPSHRPPAQNMRNPLWLFLRWVLPVEHGMVRWRLPLMRKGRRTLGCVHLLLYRLPVLLMRVPVN</sequence>
<gene>
    <name evidence="2" type="ORF">MCOS_LOCUS661</name>
</gene>
<evidence type="ECO:0000313" key="3">
    <source>
        <dbReference type="Proteomes" id="UP000267029"/>
    </source>
</evidence>
<name>A0A0R3U2H3_MESCO</name>